<evidence type="ECO:0000313" key="2">
    <source>
        <dbReference type="Proteomes" id="UP000634136"/>
    </source>
</evidence>
<gene>
    <name evidence="1" type="ORF">G2W53_022595</name>
</gene>
<reference evidence="1" key="1">
    <citation type="submission" date="2020-09" db="EMBL/GenBank/DDBJ databases">
        <title>Genome-Enabled Discovery of Anthraquinone Biosynthesis in Senna tora.</title>
        <authorList>
            <person name="Kang S.-H."/>
            <person name="Pandey R.P."/>
            <person name="Lee C.-M."/>
            <person name="Sim J.-S."/>
            <person name="Jeong J.-T."/>
            <person name="Choi B.-S."/>
            <person name="Jung M."/>
            <person name="Ginzburg D."/>
            <person name="Zhao K."/>
            <person name="Won S.Y."/>
            <person name="Oh T.-J."/>
            <person name="Yu Y."/>
            <person name="Kim N.-H."/>
            <person name="Lee O.R."/>
            <person name="Lee T.-H."/>
            <person name="Bashyal P."/>
            <person name="Kim T.-S."/>
            <person name="Lee W.-H."/>
            <person name="Kawkins C."/>
            <person name="Kim C.-K."/>
            <person name="Kim J.S."/>
            <person name="Ahn B.O."/>
            <person name="Rhee S.Y."/>
            <person name="Sohng J.K."/>
        </authorList>
    </citation>
    <scope>NUCLEOTIDE SEQUENCE</scope>
    <source>
        <tissue evidence="1">Leaf</tissue>
    </source>
</reference>
<keyword evidence="2" id="KW-1185">Reference proteome</keyword>
<protein>
    <submittedName>
        <fullName evidence="1">Uncharacterized protein</fullName>
    </submittedName>
</protein>
<dbReference type="AlphaFoldDB" id="A0A834WM93"/>
<name>A0A834WM93_9FABA</name>
<evidence type="ECO:0000313" key="1">
    <source>
        <dbReference type="EMBL" id="KAF7824451.1"/>
    </source>
</evidence>
<sequence>MASLIRASDSPLASSNLASNLAPINSLGEIDGKPTWMRKALNFGCSKLKKKTEPQDSELPTELRRTIIASWEAWKEEVGPAVGGATEEEEVRLRWL</sequence>
<accession>A0A834WM93</accession>
<dbReference type="EMBL" id="JAAIUW010000007">
    <property type="protein sequence ID" value="KAF7824451.1"/>
    <property type="molecule type" value="Genomic_DNA"/>
</dbReference>
<comment type="caution">
    <text evidence="1">The sequence shown here is derived from an EMBL/GenBank/DDBJ whole genome shotgun (WGS) entry which is preliminary data.</text>
</comment>
<organism evidence="1 2">
    <name type="scientific">Senna tora</name>
    <dbReference type="NCBI Taxonomy" id="362788"/>
    <lineage>
        <taxon>Eukaryota</taxon>
        <taxon>Viridiplantae</taxon>
        <taxon>Streptophyta</taxon>
        <taxon>Embryophyta</taxon>
        <taxon>Tracheophyta</taxon>
        <taxon>Spermatophyta</taxon>
        <taxon>Magnoliopsida</taxon>
        <taxon>eudicotyledons</taxon>
        <taxon>Gunneridae</taxon>
        <taxon>Pentapetalae</taxon>
        <taxon>rosids</taxon>
        <taxon>fabids</taxon>
        <taxon>Fabales</taxon>
        <taxon>Fabaceae</taxon>
        <taxon>Caesalpinioideae</taxon>
        <taxon>Cassia clade</taxon>
        <taxon>Senna</taxon>
    </lineage>
</organism>
<proteinExistence type="predicted"/>
<dbReference type="Proteomes" id="UP000634136">
    <property type="component" value="Unassembled WGS sequence"/>
</dbReference>